<reference evidence="1" key="1">
    <citation type="submission" date="2021-10" db="EMBL/GenBank/DDBJ databases">
        <title>Tropical sea cucumber genome reveals ecological adaptation and Cuvierian tubules defense mechanism.</title>
        <authorList>
            <person name="Chen T."/>
        </authorList>
    </citation>
    <scope>NUCLEOTIDE SEQUENCE</scope>
    <source>
        <strain evidence="1">Nanhai2018</strain>
        <tissue evidence="1">Muscle</tissue>
    </source>
</reference>
<proteinExistence type="predicted"/>
<gene>
    <name evidence="1" type="ORF">HOLleu_37576</name>
</gene>
<dbReference type="OrthoDB" id="433474at2759"/>
<protein>
    <submittedName>
        <fullName evidence="1">Uncharacterized protein</fullName>
    </submittedName>
</protein>
<name>A0A9Q1BFE0_HOLLE</name>
<dbReference type="AlphaFoldDB" id="A0A9Q1BFE0"/>
<sequence length="96" mass="10573">MVVEVDVKAVGVTLSKAVLVAIGVPYGIAIIAHTATGWQQSDPKQNRFSKQLHPSRVLRLNYAIGHQFSAVKWLPLLARSKTFHKNTDQSLKVSLP</sequence>
<accession>A0A9Q1BFE0</accession>
<keyword evidence="2" id="KW-1185">Reference proteome</keyword>
<dbReference type="Proteomes" id="UP001152320">
    <property type="component" value="Chromosome 20"/>
</dbReference>
<dbReference type="EMBL" id="JAIZAY010000020">
    <property type="protein sequence ID" value="KAJ8022622.1"/>
    <property type="molecule type" value="Genomic_DNA"/>
</dbReference>
<evidence type="ECO:0000313" key="2">
    <source>
        <dbReference type="Proteomes" id="UP001152320"/>
    </source>
</evidence>
<organism evidence="1 2">
    <name type="scientific">Holothuria leucospilota</name>
    <name type="common">Black long sea cucumber</name>
    <name type="synonym">Mertensiothuria leucospilota</name>
    <dbReference type="NCBI Taxonomy" id="206669"/>
    <lineage>
        <taxon>Eukaryota</taxon>
        <taxon>Metazoa</taxon>
        <taxon>Echinodermata</taxon>
        <taxon>Eleutherozoa</taxon>
        <taxon>Echinozoa</taxon>
        <taxon>Holothuroidea</taxon>
        <taxon>Aspidochirotacea</taxon>
        <taxon>Aspidochirotida</taxon>
        <taxon>Holothuriidae</taxon>
        <taxon>Holothuria</taxon>
    </lineage>
</organism>
<evidence type="ECO:0000313" key="1">
    <source>
        <dbReference type="EMBL" id="KAJ8022622.1"/>
    </source>
</evidence>
<comment type="caution">
    <text evidence="1">The sequence shown here is derived from an EMBL/GenBank/DDBJ whole genome shotgun (WGS) entry which is preliminary data.</text>
</comment>